<evidence type="ECO:0000256" key="2">
    <source>
        <dbReference type="ARBA" id="ARBA00022679"/>
    </source>
</evidence>
<accession>A0A8C8R5J9</accession>
<evidence type="ECO:0000313" key="5">
    <source>
        <dbReference type="Ensembl" id="ENSPCEP00000000437.1"/>
    </source>
</evidence>
<dbReference type="AlphaFoldDB" id="A0A8C8R5J9"/>
<evidence type="ECO:0000259" key="4">
    <source>
        <dbReference type="Pfam" id="PF00685"/>
    </source>
</evidence>
<dbReference type="EC" id="2.8.2.-" evidence="3"/>
<evidence type="ECO:0000256" key="1">
    <source>
        <dbReference type="ARBA" id="ARBA00005771"/>
    </source>
</evidence>
<keyword evidence="6" id="KW-1185">Reference proteome</keyword>
<name>A0A8C8R5J9_9SAUR</name>
<reference evidence="5" key="2">
    <citation type="submission" date="2025-09" db="UniProtKB">
        <authorList>
            <consortium name="Ensembl"/>
        </authorList>
    </citation>
    <scope>IDENTIFICATION</scope>
</reference>
<dbReference type="PANTHER" id="PTHR11783">
    <property type="entry name" value="SULFOTRANSFERASE SULT"/>
    <property type="match status" value="1"/>
</dbReference>
<dbReference type="Pfam" id="PF00685">
    <property type="entry name" value="Sulfotransfer_1"/>
    <property type="match status" value="1"/>
</dbReference>
<protein>
    <recommendedName>
        <fullName evidence="3">Sulfotransferase</fullName>
        <ecNumber evidence="3">2.8.2.-</ecNumber>
    </recommendedName>
</protein>
<feature type="domain" description="Sulfotransferase" evidence="4">
    <location>
        <begin position="57"/>
        <end position="290"/>
    </location>
</feature>
<evidence type="ECO:0000256" key="3">
    <source>
        <dbReference type="RuleBase" id="RU361155"/>
    </source>
</evidence>
<sequence length="304" mass="34832">MAKQQNKLADEIEKALKKSKGVSLDDLLFFYQGIPYPAPVCSAETFQALEIFEARRDDMVVVSYPKSGANWLIQLLNDLVFTTSQTKHENVELPFIECGDPEKYQRMKQFPSPRILATHLHYDKLPKSIFKNKAKILVLFRNPKDTAASFFHFHNNTPDVPHYNSWDQFFSAFMNGKVSWGSYFDQAVAWNRHLEDENVMIITYEDLKENLASGVKQIAEFFGFSPTAEQIQSIAERGSFQAMRERSQEIYGSVGATLFRKGAVGDWKNLFTEAQSQEMDAKFKECLGGTKLEAHLKYDVYCKA</sequence>
<dbReference type="SUPFAM" id="SSF52540">
    <property type="entry name" value="P-loop containing nucleoside triphosphate hydrolases"/>
    <property type="match status" value="1"/>
</dbReference>
<dbReference type="Proteomes" id="UP000694393">
    <property type="component" value="Unplaced"/>
</dbReference>
<organism evidence="5 6">
    <name type="scientific">Pelusios castaneus</name>
    <name type="common">West African mud turtle</name>
    <dbReference type="NCBI Taxonomy" id="367368"/>
    <lineage>
        <taxon>Eukaryota</taxon>
        <taxon>Metazoa</taxon>
        <taxon>Chordata</taxon>
        <taxon>Craniata</taxon>
        <taxon>Vertebrata</taxon>
        <taxon>Euteleostomi</taxon>
        <taxon>Archelosauria</taxon>
        <taxon>Testudinata</taxon>
        <taxon>Testudines</taxon>
        <taxon>Pleurodira</taxon>
        <taxon>Pelomedusidae</taxon>
        <taxon>Pelusios</taxon>
    </lineage>
</organism>
<dbReference type="Ensembl" id="ENSPCET00000000448.1">
    <property type="protein sequence ID" value="ENSPCEP00000000437.1"/>
    <property type="gene ID" value="ENSPCEG00000000380.1"/>
</dbReference>
<dbReference type="InterPro" id="IPR000863">
    <property type="entry name" value="Sulfotransferase_dom"/>
</dbReference>
<comment type="similarity">
    <text evidence="1 3">Belongs to the sulfotransferase 1 family.</text>
</comment>
<proteinExistence type="inferred from homology"/>
<dbReference type="GO" id="GO:0008146">
    <property type="term" value="F:sulfotransferase activity"/>
    <property type="evidence" value="ECO:0007669"/>
    <property type="project" value="InterPro"/>
</dbReference>
<reference evidence="5" key="1">
    <citation type="submission" date="2025-08" db="UniProtKB">
        <authorList>
            <consortium name="Ensembl"/>
        </authorList>
    </citation>
    <scope>IDENTIFICATION</scope>
</reference>
<keyword evidence="2 3" id="KW-0808">Transferase</keyword>
<dbReference type="InterPro" id="IPR027417">
    <property type="entry name" value="P-loop_NTPase"/>
</dbReference>
<dbReference type="Gene3D" id="3.40.50.300">
    <property type="entry name" value="P-loop containing nucleotide triphosphate hydrolases"/>
    <property type="match status" value="1"/>
</dbReference>
<evidence type="ECO:0000313" key="6">
    <source>
        <dbReference type="Proteomes" id="UP000694393"/>
    </source>
</evidence>